<dbReference type="PANTHER" id="PTHR45779">
    <property type="entry name" value="PEPTIDYLPROLYL ISOMERASE"/>
    <property type="match status" value="1"/>
</dbReference>
<dbReference type="Pfam" id="PF00254">
    <property type="entry name" value="FKBP_C"/>
    <property type="match status" value="1"/>
</dbReference>
<sequence>MRFFTLFSVALTSLLSTSALAAEEVKPNGLKIEVTHEVKCNRPTKNGDNIEMHYSGYLLDGTKFDASYDRGSPLTFKLGTGRVIKGWDQGLQDMCIGEKRKLTIPPSLAYGQRAVGPIPAGSTLVFDTELVAISGVPKEDL</sequence>
<dbReference type="GO" id="GO:0005783">
    <property type="term" value="C:endoplasmic reticulum"/>
    <property type="evidence" value="ECO:0007669"/>
    <property type="project" value="TreeGrafter"/>
</dbReference>
<accession>A0A166PFR8</accession>
<evidence type="ECO:0000256" key="7">
    <source>
        <dbReference type="SAM" id="SignalP"/>
    </source>
</evidence>
<dbReference type="EC" id="5.2.1.8" evidence="3 6"/>
<dbReference type="InterPro" id="IPR001179">
    <property type="entry name" value="PPIase_FKBP_dom"/>
</dbReference>
<evidence type="ECO:0000313" key="9">
    <source>
        <dbReference type="EMBL" id="KZZ96470.1"/>
    </source>
</evidence>
<dbReference type="PROSITE" id="PS50059">
    <property type="entry name" value="FKBP_PPIASE"/>
    <property type="match status" value="1"/>
</dbReference>
<dbReference type="FunFam" id="3.10.50.40:FF:000006">
    <property type="entry name" value="Peptidyl-prolyl cis-trans isomerase"/>
    <property type="match status" value="1"/>
</dbReference>
<dbReference type="Proteomes" id="UP000242877">
    <property type="component" value="Unassembled WGS sequence"/>
</dbReference>
<organism evidence="9 10">
    <name type="scientific">Ascosphaera apis ARSEF 7405</name>
    <dbReference type="NCBI Taxonomy" id="392613"/>
    <lineage>
        <taxon>Eukaryota</taxon>
        <taxon>Fungi</taxon>
        <taxon>Dikarya</taxon>
        <taxon>Ascomycota</taxon>
        <taxon>Pezizomycotina</taxon>
        <taxon>Eurotiomycetes</taxon>
        <taxon>Eurotiomycetidae</taxon>
        <taxon>Onygenales</taxon>
        <taxon>Ascosphaeraceae</taxon>
        <taxon>Ascosphaera</taxon>
    </lineage>
</organism>
<dbReference type="InterPro" id="IPR046357">
    <property type="entry name" value="PPIase_dom_sf"/>
</dbReference>
<reference evidence="9 10" key="1">
    <citation type="journal article" date="2016" name="Genome Biol. Evol.">
        <title>Divergent and convergent evolution of fungal pathogenicity.</title>
        <authorList>
            <person name="Shang Y."/>
            <person name="Xiao G."/>
            <person name="Zheng P."/>
            <person name="Cen K."/>
            <person name="Zhan S."/>
            <person name="Wang C."/>
        </authorList>
    </citation>
    <scope>NUCLEOTIDE SEQUENCE [LARGE SCALE GENOMIC DNA]</scope>
    <source>
        <strain evidence="9 10">ARSEF 7405</strain>
    </source>
</reference>
<feature type="signal peptide" evidence="7">
    <location>
        <begin position="1"/>
        <end position="21"/>
    </location>
</feature>
<dbReference type="OrthoDB" id="1902587at2759"/>
<protein>
    <recommendedName>
        <fullName evidence="3 6">peptidylprolyl isomerase</fullName>
        <ecNumber evidence="3 6">5.2.1.8</ecNumber>
    </recommendedName>
</protein>
<dbReference type="SUPFAM" id="SSF54534">
    <property type="entry name" value="FKBP-like"/>
    <property type="match status" value="1"/>
</dbReference>
<evidence type="ECO:0000313" key="10">
    <source>
        <dbReference type="Proteomes" id="UP000242877"/>
    </source>
</evidence>
<name>A0A166PFR8_9EURO</name>
<keyword evidence="7" id="KW-0732">Signal</keyword>
<dbReference type="EMBL" id="AZGZ01000003">
    <property type="protein sequence ID" value="KZZ96470.1"/>
    <property type="molecule type" value="Genomic_DNA"/>
</dbReference>
<evidence type="ECO:0000256" key="4">
    <source>
        <dbReference type="ARBA" id="ARBA00023110"/>
    </source>
</evidence>
<dbReference type="InterPro" id="IPR044609">
    <property type="entry name" value="FKBP2/11"/>
</dbReference>
<gene>
    <name evidence="9" type="ORF">AAP_01243</name>
</gene>
<evidence type="ECO:0000256" key="1">
    <source>
        <dbReference type="ARBA" id="ARBA00000971"/>
    </source>
</evidence>
<evidence type="ECO:0000256" key="2">
    <source>
        <dbReference type="ARBA" id="ARBA00002388"/>
    </source>
</evidence>
<evidence type="ECO:0000256" key="5">
    <source>
        <dbReference type="ARBA" id="ARBA00023235"/>
    </source>
</evidence>
<dbReference type="VEuPathDB" id="FungiDB:AAP_01243"/>
<evidence type="ECO:0000256" key="3">
    <source>
        <dbReference type="ARBA" id="ARBA00013194"/>
    </source>
</evidence>
<comment type="caution">
    <text evidence="9">The sequence shown here is derived from an EMBL/GenBank/DDBJ whole genome shotgun (WGS) entry which is preliminary data.</text>
</comment>
<comment type="catalytic activity">
    <reaction evidence="1 6">
        <text>[protein]-peptidylproline (omega=180) = [protein]-peptidylproline (omega=0)</text>
        <dbReference type="Rhea" id="RHEA:16237"/>
        <dbReference type="Rhea" id="RHEA-COMP:10747"/>
        <dbReference type="Rhea" id="RHEA-COMP:10748"/>
        <dbReference type="ChEBI" id="CHEBI:83833"/>
        <dbReference type="ChEBI" id="CHEBI:83834"/>
        <dbReference type="EC" id="5.2.1.8"/>
    </reaction>
</comment>
<evidence type="ECO:0000256" key="6">
    <source>
        <dbReference type="PROSITE-ProRule" id="PRU00277"/>
    </source>
</evidence>
<evidence type="ECO:0000259" key="8">
    <source>
        <dbReference type="PROSITE" id="PS50059"/>
    </source>
</evidence>
<feature type="domain" description="PPIase FKBP-type" evidence="8">
    <location>
        <begin position="47"/>
        <end position="134"/>
    </location>
</feature>
<keyword evidence="5 6" id="KW-0413">Isomerase</keyword>
<dbReference type="GO" id="GO:0003755">
    <property type="term" value="F:peptidyl-prolyl cis-trans isomerase activity"/>
    <property type="evidence" value="ECO:0007669"/>
    <property type="project" value="UniProtKB-KW"/>
</dbReference>
<dbReference type="AlphaFoldDB" id="A0A166PFR8"/>
<keyword evidence="4 6" id="KW-0697">Rotamase</keyword>
<proteinExistence type="predicted"/>
<keyword evidence="10" id="KW-1185">Reference proteome</keyword>
<dbReference type="PANTHER" id="PTHR45779:SF7">
    <property type="entry name" value="PEPTIDYLPROLYL ISOMERASE"/>
    <property type="match status" value="1"/>
</dbReference>
<feature type="chain" id="PRO_5007878252" description="peptidylprolyl isomerase" evidence="7">
    <location>
        <begin position="22"/>
        <end position="141"/>
    </location>
</feature>
<dbReference type="Gene3D" id="3.10.50.40">
    <property type="match status" value="1"/>
</dbReference>
<comment type="function">
    <text evidence="2">PPIases accelerate the folding of proteins. It catalyzes the cis-trans isomerization of proline imidic peptide bonds in oligopeptides.</text>
</comment>